<dbReference type="PRINTS" id="PR00469">
    <property type="entry name" value="PNDRDTASEII"/>
</dbReference>
<dbReference type="InterPro" id="IPR009051">
    <property type="entry name" value="Helical_ferredxn"/>
</dbReference>
<evidence type="ECO:0000259" key="1">
    <source>
        <dbReference type="Pfam" id="PF07992"/>
    </source>
</evidence>
<dbReference type="InterPro" id="IPR028261">
    <property type="entry name" value="DPD_II"/>
</dbReference>
<dbReference type="GO" id="GO:0051536">
    <property type="term" value="F:iron-sulfur cluster binding"/>
    <property type="evidence" value="ECO:0007669"/>
    <property type="project" value="InterPro"/>
</dbReference>
<evidence type="ECO:0000313" key="4">
    <source>
        <dbReference type="Proteomes" id="UP000824124"/>
    </source>
</evidence>
<reference evidence="3" key="2">
    <citation type="journal article" date="2021" name="PeerJ">
        <title>Extensive microbial diversity within the chicken gut microbiome revealed by metagenomics and culture.</title>
        <authorList>
            <person name="Gilroy R."/>
            <person name="Ravi A."/>
            <person name="Getino M."/>
            <person name="Pursley I."/>
            <person name="Horton D.L."/>
            <person name="Alikhan N.F."/>
            <person name="Baker D."/>
            <person name="Gharbi K."/>
            <person name="Hall N."/>
            <person name="Watson M."/>
            <person name="Adriaenssens E.M."/>
            <person name="Foster-Nyarko E."/>
            <person name="Jarju S."/>
            <person name="Secka A."/>
            <person name="Antonio M."/>
            <person name="Oren A."/>
            <person name="Chaudhuri R.R."/>
            <person name="La Ragione R."/>
            <person name="Hildebrand F."/>
            <person name="Pallen M.J."/>
        </authorList>
    </citation>
    <scope>NUCLEOTIDE SEQUENCE</scope>
    <source>
        <strain evidence="3">2830</strain>
    </source>
</reference>
<dbReference type="InterPro" id="IPR036188">
    <property type="entry name" value="FAD/NAD-bd_sf"/>
</dbReference>
<dbReference type="SUPFAM" id="SSF51971">
    <property type="entry name" value="Nucleotide-binding domain"/>
    <property type="match status" value="2"/>
</dbReference>
<sequence length="406" mass="44168">MASHVLNEINRCLNCRKPACREGCPINTPIPEMIELLKQHRLNEAGELLFANNPLSLICSVVCDHEKQCEGHCILGRTGSAVQISTIEHYISDTCLDKMSMETAPANGIAVAVIGSGPAGLTVAITLAKLGYSVTVFDSKNKIGGVMQYGIPEFRLPKTILARFKQKLEQLGVGIRLNTTIGNALRIDDLFRDDYQAVFIGSGVWRPRTLGVKGESRGNVRFGLDYLSNPEQHQLGKNVAVIGMGNTAIDVARTAFRHGAQKVVLYSKSLVAKASKRDLMYAQLDGAEMEFGLQVVEINDLGPVFSQVLFDENGQRTGLSKERQQVEADSVIIAVSQGPRRRLVDSTTGLEVDEDGFLVVDEFGQTTKNMVFAAGDVVTGPKTVVSAVTAGKRVAANMHRLLQERQ</sequence>
<comment type="caution">
    <text evidence="3">The sequence shown here is derived from an EMBL/GenBank/DDBJ whole genome shotgun (WGS) entry which is preliminary data.</text>
</comment>
<dbReference type="Pfam" id="PF14691">
    <property type="entry name" value="Fer4_20"/>
    <property type="match status" value="1"/>
</dbReference>
<accession>A0A9D1KZK6</accession>
<dbReference type="PANTHER" id="PTHR42783:SF3">
    <property type="entry name" value="GLUTAMATE SYNTHASE [NADPH] SMALL CHAIN-RELATED"/>
    <property type="match status" value="1"/>
</dbReference>
<dbReference type="PANTHER" id="PTHR42783">
    <property type="entry name" value="GLUTAMATE SYNTHASE [NADPH] SMALL CHAIN"/>
    <property type="match status" value="1"/>
</dbReference>
<dbReference type="Gene3D" id="1.10.1060.10">
    <property type="entry name" value="Alpha-helical ferredoxin"/>
    <property type="match status" value="1"/>
</dbReference>
<dbReference type="Pfam" id="PF07992">
    <property type="entry name" value="Pyr_redox_2"/>
    <property type="match status" value="1"/>
</dbReference>
<dbReference type="EMBL" id="DVMH01000022">
    <property type="protein sequence ID" value="HIU10516.1"/>
    <property type="molecule type" value="Genomic_DNA"/>
</dbReference>
<reference evidence="3" key="1">
    <citation type="submission" date="2020-10" db="EMBL/GenBank/DDBJ databases">
        <authorList>
            <person name="Gilroy R."/>
        </authorList>
    </citation>
    <scope>NUCLEOTIDE SEQUENCE</scope>
    <source>
        <strain evidence="3">2830</strain>
    </source>
</reference>
<evidence type="ECO:0000259" key="2">
    <source>
        <dbReference type="Pfam" id="PF14691"/>
    </source>
</evidence>
<proteinExistence type="predicted"/>
<dbReference type="Proteomes" id="UP000824124">
    <property type="component" value="Unassembled WGS sequence"/>
</dbReference>
<dbReference type="AlphaFoldDB" id="A0A9D1KZK6"/>
<gene>
    <name evidence="3" type="ORF">IAB00_04620</name>
</gene>
<dbReference type="GO" id="GO:0016491">
    <property type="term" value="F:oxidoreductase activity"/>
    <property type="evidence" value="ECO:0007669"/>
    <property type="project" value="InterPro"/>
</dbReference>
<dbReference type="InterPro" id="IPR023753">
    <property type="entry name" value="FAD/NAD-binding_dom"/>
</dbReference>
<organism evidence="3 4">
    <name type="scientific">Candidatus Avidehalobacter gallistercoris</name>
    <dbReference type="NCBI Taxonomy" id="2840694"/>
    <lineage>
        <taxon>Bacteria</taxon>
        <taxon>Bacillati</taxon>
        <taxon>Bacillota</taxon>
        <taxon>Clostridia</taxon>
        <taxon>Eubacteriales</taxon>
        <taxon>Peptococcaceae</taxon>
        <taxon>Peptococcaceae incertae sedis</taxon>
        <taxon>Candidatus Avidehalobacter</taxon>
    </lineage>
</organism>
<evidence type="ECO:0000313" key="3">
    <source>
        <dbReference type="EMBL" id="HIU10516.1"/>
    </source>
</evidence>
<protein>
    <submittedName>
        <fullName evidence="3">NAD(P)-dependent oxidoreductase</fullName>
    </submittedName>
</protein>
<feature type="domain" description="FAD/NAD(P)-binding" evidence="1">
    <location>
        <begin position="111"/>
        <end position="391"/>
    </location>
</feature>
<dbReference type="PRINTS" id="PR00368">
    <property type="entry name" value="FADPNR"/>
</dbReference>
<dbReference type="Gene3D" id="3.50.50.60">
    <property type="entry name" value="FAD/NAD(P)-binding domain"/>
    <property type="match status" value="2"/>
</dbReference>
<feature type="domain" description="Dihydroprymidine dehydrogenase" evidence="2">
    <location>
        <begin position="4"/>
        <end position="96"/>
    </location>
</feature>
<dbReference type="SUPFAM" id="SSF46548">
    <property type="entry name" value="alpha-helical ferredoxin"/>
    <property type="match status" value="1"/>
</dbReference>
<name>A0A9D1KZK6_9FIRM</name>